<organism evidence="1 2">
    <name type="scientific">Mycolicibacterium alvei</name>
    <dbReference type="NCBI Taxonomy" id="67081"/>
    <lineage>
        <taxon>Bacteria</taxon>
        <taxon>Bacillati</taxon>
        <taxon>Actinomycetota</taxon>
        <taxon>Actinomycetes</taxon>
        <taxon>Mycobacteriales</taxon>
        <taxon>Mycobacteriaceae</taxon>
        <taxon>Mycolicibacterium</taxon>
    </lineage>
</organism>
<evidence type="ECO:0000313" key="1">
    <source>
        <dbReference type="EMBL" id="BBX25824.1"/>
    </source>
</evidence>
<dbReference type="Proteomes" id="UP000466906">
    <property type="component" value="Chromosome"/>
</dbReference>
<dbReference type="KEGG" id="malv:MALV_09490"/>
<sequence length="70" mass="8097">MRQGQQLFELVVGKLQHLQRLVLVEADATLQNLLASYAQYIYGCLRHRNVLLWIVWPAEPTIEHVGRADN</sequence>
<name>A0A6N4UQ97_9MYCO</name>
<dbReference type="EMBL" id="AP022565">
    <property type="protein sequence ID" value="BBX25824.1"/>
    <property type="molecule type" value="Genomic_DNA"/>
</dbReference>
<keyword evidence="2" id="KW-1185">Reference proteome</keyword>
<proteinExistence type="predicted"/>
<protein>
    <submittedName>
        <fullName evidence="1">Uncharacterized protein</fullName>
    </submittedName>
</protein>
<dbReference type="AlphaFoldDB" id="A0A6N4UQ97"/>
<accession>A0A6N4UQ97</accession>
<evidence type="ECO:0000313" key="2">
    <source>
        <dbReference type="Proteomes" id="UP000466906"/>
    </source>
</evidence>
<reference evidence="1 2" key="1">
    <citation type="journal article" date="2019" name="Emerg. Microbes Infect.">
        <title>Comprehensive subspecies identification of 175 nontuberculous mycobacteria species based on 7547 genomic profiles.</title>
        <authorList>
            <person name="Matsumoto Y."/>
            <person name="Kinjo T."/>
            <person name="Motooka D."/>
            <person name="Nabeya D."/>
            <person name="Jung N."/>
            <person name="Uechi K."/>
            <person name="Horii T."/>
            <person name="Iida T."/>
            <person name="Fujita J."/>
            <person name="Nakamura S."/>
        </authorList>
    </citation>
    <scope>NUCLEOTIDE SEQUENCE [LARGE SCALE GENOMIC DNA]</scope>
    <source>
        <strain evidence="1 2">JCM 12272</strain>
    </source>
</reference>
<gene>
    <name evidence="1" type="ORF">MALV_09490</name>
</gene>